<comment type="caution">
    <text evidence="9">The sequence shown here is derived from an EMBL/GenBank/DDBJ whole genome shotgun (WGS) entry which is preliminary data.</text>
</comment>
<feature type="domain" description="Fe2OG dioxygenase" evidence="8">
    <location>
        <begin position="78"/>
        <end position="175"/>
    </location>
</feature>
<feature type="binding site" evidence="7">
    <location>
        <position position="98"/>
    </location>
    <ligand>
        <name>Fe cation</name>
        <dbReference type="ChEBI" id="CHEBI:24875"/>
    </ligand>
</feature>
<dbReference type="PANTHER" id="PTHR41536:SF1">
    <property type="entry name" value="PKHD-TYPE HYDROXYLASE YBIX"/>
    <property type="match status" value="1"/>
</dbReference>
<dbReference type="InterPro" id="IPR006620">
    <property type="entry name" value="Pro_4_hyd_alph"/>
</dbReference>
<comment type="cofactor">
    <cofactor evidence="7">
        <name>Fe(2+)</name>
        <dbReference type="ChEBI" id="CHEBI:29033"/>
    </cofactor>
    <text evidence="7">Binds 1 Fe(2+) ion per subunit.</text>
</comment>
<evidence type="ECO:0000256" key="4">
    <source>
        <dbReference type="ARBA" id="ARBA00022964"/>
    </source>
</evidence>
<proteinExistence type="inferred from homology"/>
<protein>
    <submittedName>
        <fullName evidence="9">Fe2+-dependent dioxygenase</fullName>
    </submittedName>
</protein>
<dbReference type="PROSITE" id="PS51471">
    <property type="entry name" value="FE2OG_OXY"/>
    <property type="match status" value="1"/>
</dbReference>
<evidence type="ECO:0000256" key="7">
    <source>
        <dbReference type="HAMAP-Rule" id="MF_00657"/>
    </source>
</evidence>
<keyword evidence="6 7" id="KW-0408">Iron</keyword>
<dbReference type="NCBIfam" id="NF003974">
    <property type="entry name" value="PRK05467.1-3"/>
    <property type="match status" value="1"/>
</dbReference>
<organism evidence="9 10">
    <name type="scientific">Trichocoleus desertorum GB2-A4</name>
    <dbReference type="NCBI Taxonomy" id="2933944"/>
    <lineage>
        <taxon>Bacteria</taxon>
        <taxon>Bacillati</taxon>
        <taxon>Cyanobacteriota</taxon>
        <taxon>Cyanophyceae</taxon>
        <taxon>Leptolyngbyales</taxon>
        <taxon>Trichocoleusaceae</taxon>
        <taxon>Trichocoleus</taxon>
    </lineage>
</organism>
<evidence type="ECO:0000256" key="3">
    <source>
        <dbReference type="ARBA" id="ARBA00022896"/>
    </source>
</evidence>
<dbReference type="PANTHER" id="PTHR41536">
    <property type="entry name" value="PKHD-TYPE HYDROXYLASE YBIX"/>
    <property type="match status" value="1"/>
</dbReference>
<keyword evidence="4 7" id="KW-0223">Dioxygenase</keyword>
<dbReference type="RefSeq" id="WP_190433451.1">
    <property type="nucleotide sequence ID" value="NZ_JAMPKM010000002.1"/>
</dbReference>
<dbReference type="GO" id="GO:0051213">
    <property type="term" value="F:dioxygenase activity"/>
    <property type="evidence" value="ECO:0007669"/>
    <property type="project" value="UniProtKB-KW"/>
</dbReference>
<dbReference type="EMBL" id="JAMPKM010000002">
    <property type="protein sequence ID" value="MEP0816218.1"/>
    <property type="molecule type" value="Genomic_DNA"/>
</dbReference>
<dbReference type="Gene3D" id="2.60.120.620">
    <property type="entry name" value="q2cbj1_9rhob like domain"/>
    <property type="match status" value="1"/>
</dbReference>
<evidence type="ECO:0000256" key="5">
    <source>
        <dbReference type="ARBA" id="ARBA00023002"/>
    </source>
</evidence>
<dbReference type="InterPro" id="IPR005123">
    <property type="entry name" value="Oxoglu/Fe-dep_dioxygenase_dom"/>
</dbReference>
<name>A0ABV0J4N7_9CYAN</name>
<evidence type="ECO:0000256" key="1">
    <source>
        <dbReference type="ARBA" id="ARBA00001961"/>
    </source>
</evidence>
<reference evidence="9 10" key="1">
    <citation type="submission" date="2022-04" db="EMBL/GenBank/DDBJ databases">
        <title>Positive selection, recombination, and allopatry shape intraspecific diversity of widespread and dominant cyanobacteria.</title>
        <authorList>
            <person name="Wei J."/>
            <person name="Shu W."/>
            <person name="Hu C."/>
        </authorList>
    </citation>
    <scope>NUCLEOTIDE SEQUENCE [LARGE SCALE GENOMIC DNA]</scope>
    <source>
        <strain evidence="9 10">GB2-A4</strain>
    </source>
</reference>
<feature type="binding site" evidence="7">
    <location>
        <position position="166"/>
    </location>
    <ligand>
        <name>2-oxoglutarate</name>
        <dbReference type="ChEBI" id="CHEBI:16810"/>
    </ligand>
</feature>
<evidence type="ECO:0000313" key="9">
    <source>
        <dbReference type="EMBL" id="MEP0816218.1"/>
    </source>
</evidence>
<keyword evidence="10" id="KW-1185">Reference proteome</keyword>
<dbReference type="Pfam" id="PF13640">
    <property type="entry name" value="2OG-FeII_Oxy_3"/>
    <property type="match status" value="1"/>
</dbReference>
<comment type="cofactor">
    <cofactor evidence="1 7">
        <name>L-ascorbate</name>
        <dbReference type="ChEBI" id="CHEBI:38290"/>
    </cofactor>
</comment>
<evidence type="ECO:0000259" key="8">
    <source>
        <dbReference type="PROSITE" id="PS51471"/>
    </source>
</evidence>
<evidence type="ECO:0000256" key="6">
    <source>
        <dbReference type="ARBA" id="ARBA00023004"/>
    </source>
</evidence>
<dbReference type="Gene3D" id="4.10.860.20">
    <property type="entry name" value="Rabenosyn, Rab binding domain"/>
    <property type="match status" value="1"/>
</dbReference>
<dbReference type="InterPro" id="IPR044862">
    <property type="entry name" value="Pro_4_hyd_alph_FE2OG_OXY"/>
</dbReference>
<sequence length="223" mass="24813">MMLTIPDVLTSEELNSVVSNLDASDFVDGKTTAGWHAKLVKQNTQLKNEASYSQELKETIKNALRRNPLFQIAVQPRLIHSMLFSLYESGMSYGSHIDNALMGGQEFWRSDVSLTLFLSSPSSYGGGELVIEGVEGETTFKLEAGSAIVYPSSTLHRVNPVTEGVRLVAVAWVQSLVRDPHKREILFDLDVARRALFEKQGKTTEFDLISKSHANLLRQWADA</sequence>
<feature type="binding site" evidence="7">
    <location>
        <position position="156"/>
    </location>
    <ligand>
        <name>Fe cation</name>
        <dbReference type="ChEBI" id="CHEBI:24875"/>
    </ligand>
</feature>
<feature type="binding site" evidence="7">
    <location>
        <position position="96"/>
    </location>
    <ligand>
        <name>Fe cation</name>
        <dbReference type="ChEBI" id="CHEBI:24875"/>
    </ligand>
</feature>
<keyword evidence="3 7" id="KW-0847">Vitamin C</keyword>
<dbReference type="Proteomes" id="UP001464891">
    <property type="component" value="Unassembled WGS sequence"/>
</dbReference>
<dbReference type="InterPro" id="IPR041097">
    <property type="entry name" value="PKHD_C"/>
</dbReference>
<dbReference type="SMART" id="SM00702">
    <property type="entry name" value="P4Hc"/>
    <property type="match status" value="1"/>
</dbReference>
<gene>
    <name evidence="9" type="ORF">NC998_03815</name>
</gene>
<keyword evidence="5 7" id="KW-0560">Oxidoreductase</keyword>
<dbReference type="HAMAP" id="MF_00657">
    <property type="entry name" value="Hydroxyl_YbiX"/>
    <property type="match status" value="1"/>
</dbReference>
<keyword evidence="2 7" id="KW-0479">Metal-binding</keyword>
<dbReference type="InterPro" id="IPR023550">
    <property type="entry name" value="PKHD_hydroxylase"/>
</dbReference>
<evidence type="ECO:0000256" key="2">
    <source>
        <dbReference type="ARBA" id="ARBA00022723"/>
    </source>
</evidence>
<dbReference type="Pfam" id="PF18331">
    <property type="entry name" value="PKHD_C"/>
    <property type="match status" value="1"/>
</dbReference>
<dbReference type="NCBIfam" id="NF003975">
    <property type="entry name" value="PRK05467.1-4"/>
    <property type="match status" value="1"/>
</dbReference>
<accession>A0ABV0J4N7</accession>
<evidence type="ECO:0000313" key="10">
    <source>
        <dbReference type="Proteomes" id="UP001464891"/>
    </source>
</evidence>